<protein>
    <recommendedName>
        <fullName evidence="3">Ribbon-helix-helix protein CopG domain-containing protein</fullName>
    </recommendedName>
</protein>
<evidence type="ECO:0000313" key="1">
    <source>
        <dbReference type="EMBL" id="MFC7015500.1"/>
    </source>
</evidence>
<name>A0ABW2E9W1_9ACTN</name>
<dbReference type="InterPro" id="IPR053842">
    <property type="entry name" value="NikA-like"/>
</dbReference>
<dbReference type="Pfam" id="PF21983">
    <property type="entry name" value="NikA-like"/>
    <property type="match status" value="1"/>
</dbReference>
<reference evidence="2" key="1">
    <citation type="journal article" date="2019" name="Int. J. Syst. Evol. Microbiol.">
        <title>The Global Catalogue of Microorganisms (GCM) 10K type strain sequencing project: providing services to taxonomists for standard genome sequencing and annotation.</title>
        <authorList>
            <consortium name="The Broad Institute Genomics Platform"/>
            <consortium name="The Broad Institute Genome Sequencing Center for Infectious Disease"/>
            <person name="Wu L."/>
            <person name="Ma J."/>
        </authorList>
    </citation>
    <scope>NUCLEOTIDE SEQUENCE [LARGE SCALE GENOMIC DNA]</scope>
    <source>
        <strain evidence="2">JCM 4855</strain>
    </source>
</reference>
<dbReference type="EMBL" id="JBHSYM010000063">
    <property type="protein sequence ID" value="MFC7015500.1"/>
    <property type="molecule type" value="Genomic_DNA"/>
</dbReference>
<gene>
    <name evidence="1" type="ORF">ACFQMH_28115</name>
</gene>
<proteinExistence type="predicted"/>
<accession>A0ABW2E9W1</accession>
<comment type="caution">
    <text evidence="1">The sequence shown here is derived from an EMBL/GenBank/DDBJ whole genome shotgun (WGS) entry which is preliminary data.</text>
</comment>
<evidence type="ECO:0008006" key="3">
    <source>
        <dbReference type="Google" id="ProtNLM"/>
    </source>
</evidence>
<dbReference type="Proteomes" id="UP001596409">
    <property type="component" value="Unassembled WGS sequence"/>
</dbReference>
<organism evidence="1 2">
    <name type="scientific">Streptomyces viridiviolaceus</name>
    <dbReference type="NCBI Taxonomy" id="68282"/>
    <lineage>
        <taxon>Bacteria</taxon>
        <taxon>Bacillati</taxon>
        <taxon>Actinomycetota</taxon>
        <taxon>Actinomycetes</taxon>
        <taxon>Kitasatosporales</taxon>
        <taxon>Streptomycetaceae</taxon>
        <taxon>Streptomyces</taxon>
    </lineage>
</organism>
<evidence type="ECO:0000313" key="2">
    <source>
        <dbReference type="Proteomes" id="UP001596409"/>
    </source>
</evidence>
<keyword evidence="2" id="KW-1185">Reference proteome</keyword>
<sequence>MAKKQINVRVDEDVYAGIEERAAAVGLEVTEYARQVLADEANDLRHRFLNAGAHFTAEWGDHFAERFGHPAPAQGETRGQAA</sequence>
<dbReference type="RefSeq" id="WP_189880779.1">
    <property type="nucleotide sequence ID" value="NZ_BMWA01000051.1"/>
</dbReference>